<evidence type="ECO:0000259" key="5">
    <source>
        <dbReference type="Pfam" id="PF25989"/>
    </source>
</evidence>
<evidence type="ECO:0000256" key="2">
    <source>
        <dbReference type="SAM" id="Phobius"/>
    </source>
</evidence>
<keyword evidence="2" id="KW-1133">Transmembrane helix</keyword>
<feature type="domain" description="YknX-like C-terminal permuted SH3-like" evidence="5">
    <location>
        <begin position="340"/>
        <end position="394"/>
    </location>
</feature>
<dbReference type="Gene3D" id="2.40.420.20">
    <property type="match status" value="1"/>
</dbReference>
<dbReference type="PANTHER" id="PTHR30469:SF37">
    <property type="entry name" value="RAGD PROTEIN"/>
    <property type="match status" value="1"/>
</dbReference>
<dbReference type="GO" id="GO:1990281">
    <property type="term" value="C:efflux pump complex"/>
    <property type="evidence" value="ECO:0007669"/>
    <property type="project" value="TreeGrafter"/>
</dbReference>
<dbReference type="InterPro" id="IPR058637">
    <property type="entry name" value="YknX-like_C"/>
</dbReference>
<proteinExistence type="inferred from homology"/>
<keyword evidence="2" id="KW-0812">Transmembrane</keyword>
<feature type="domain" description="Multidrug resistance protein MdtA-like barrel-sandwich hybrid" evidence="3">
    <location>
        <begin position="117"/>
        <end position="241"/>
    </location>
</feature>
<dbReference type="AlphaFoldDB" id="A0A7C3R2J8"/>
<accession>A0A7C3R2J8</accession>
<dbReference type="Pfam" id="PF25954">
    <property type="entry name" value="Beta-barrel_RND_2"/>
    <property type="match status" value="1"/>
</dbReference>
<dbReference type="Gene3D" id="2.40.50.100">
    <property type="match status" value="1"/>
</dbReference>
<gene>
    <name evidence="6" type="ORF">ENX03_01990</name>
</gene>
<dbReference type="Pfam" id="PF25917">
    <property type="entry name" value="BSH_RND"/>
    <property type="match status" value="1"/>
</dbReference>
<dbReference type="NCBIfam" id="TIGR01730">
    <property type="entry name" value="RND_mfp"/>
    <property type="match status" value="1"/>
</dbReference>
<feature type="domain" description="CusB-like beta-barrel" evidence="4">
    <location>
        <begin position="262"/>
        <end position="330"/>
    </location>
</feature>
<protein>
    <submittedName>
        <fullName evidence="6">Efflux RND transporter periplasmic adaptor subunit</fullName>
    </submittedName>
</protein>
<dbReference type="EMBL" id="DTMM01000037">
    <property type="protein sequence ID" value="HFT92713.1"/>
    <property type="molecule type" value="Genomic_DNA"/>
</dbReference>
<organism evidence="6">
    <name type="scientific">Leptospirillum ferriphilum</name>
    <dbReference type="NCBI Taxonomy" id="178606"/>
    <lineage>
        <taxon>Bacteria</taxon>
        <taxon>Pseudomonadati</taxon>
        <taxon>Nitrospirota</taxon>
        <taxon>Nitrospiria</taxon>
        <taxon>Nitrospirales</taxon>
        <taxon>Nitrospiraceae</taxon>
        <taxon>Leptospirillum</taxon>
    </lineage>
</organism>
<evidence type="ECO:0000259" key="3">
    <source>
        <dbReference type="Pfam" id="PF25917"/>
    </source>
</evidence>
<feature type="transmembrane region" description="Helical" evidence="2">
    <location>
        <begin position="53"/>
        <end position="73"/>
    </location>
</feature>
<feature type="transmembrane region" description="Helical" evidence="2">
    <location>
        <begin position="16"/>
        <end position="41"/>
    </location>
</feature>
<sequence>MAIFCQLQHPRNLSSLNFSCGIFFAQIAFQCYAVSNCFIGGLMQNWIMVRKGWLGWISAGALVISLMISYYHLHAAVAKKTVTTPPLFDDKRFRLDHVQRRDLKRWGVIPGVIHAFRKAKIYAHVPGYLKFLNVDKGDPVHRGQVLAYIFDPELYQKYQKELAEAEIARITFERKKEVWKADHRVISLENVQRAEALYREKEANAEFDHALVRYKTIVAPFDGVITRRYIDPWNLISMGTGTTEHALPLLKESYVDMMRLYVGVPESEVRYIKRGLPVWLEVQGLEGRKFEGRVTRYDYAMDHETRTMRTEVDVLNPDHVLMPGMFVWAHILLKVYHNTLSVPQMAVIEERHGDFAYVIRNGKKVKVPIVVGDANDGYVQILQGLKENEPVLVKLYETVY</sequence>
<evidence type="ECO:0000259" key="4">
    <source>
        <dbReference type="Pfam" id="PF25954"/>
    </source>
</evidence>
<name>A0A7C3R2J8_9BACT</name>
<comment type="similarity">
    <text evidence="1">Belongs to the membrane fusion protein (MFP) (TC 8.A.1) family.</text>
</comment>
<comment type="caution">
    <text evidence="6">The sequence shown here is derived from an EMBL/GenBank/DDBJ whole genome shotgun (WGS) entry which is preliminary data.</text>
</comment>
<evidence type="ECO:0000256" key="1">
    <source>
        <dbReference type="ARBA" id="ARBA00009477"/>
    </source>
</evidence>
<dbReference type="PANTHER" id="PTHR30469">
    <property type="entry name" value="MULTIDRUG RESISTANCE PROTEIN MDTA"/>
    <property type="match status" value="1"/>
</dbReference>
<dbReference type="Pfam" id="PF25989">
    <property type="entry name" value="YknX_C"/>
    <property type="match status" value="1"/>
</dbReference>
<keyword evidence="2" id="KW-0472">Membrane</keyword>
<dbReference type="InterPro" id="IPR006143">
    <property type="entry name" value="RND_pump_MFP"/>
</dbReference>
<dbReference type="InterPro" id="IPR058625">
    <property type="entry name" value="MdtA-like_BSH"/>
</dbReference>
<dbReference type="GO" id="GO:0015562">
    <property type="term" value="F:efflux transmembrane transporter activity"/>
    <property type="evidence" value="ECO:0007669"/>
    <property type="project" value="TreeGrafter"/>
</dbReference>
<evidence type="ECO:0000313" key="6">
    <source>
        <dbReference type="EMBL" id="HFT92713.1"/>
    </source>
</evidence>
<reference evidence="6" key="1">
    <citation type="journal article" date="2020" name="mSystems">
        <title>Genome- and Community-Level Interaction Insights into Carbon Utilization and Element Cycling Functions of Hydrothermarchaeota in Hydrothermal Sediment.</title>
        <authorList>
            <person name="Zhou Z."/>
            <person name="Liu Y."/>
            <person name="Xu W."/>
            <person name="Pan J."/>
            <person name="Luo Z.H."/>
            <person name="Li M."/>
        </authorList>
    </citation>
    <scope>NUCLEOTIDE SEQUENCE [LARGE SCALE GENOMIC DNA]</scope>
    <source>
        <strain evidence="6">SpSt-902</strain>
    </source>
</reference>
<dbReference type="SUPFAM" id="SSF111369">
    <property type="entry name" value="HlyD-like secretion proteins"/>
    <property type="match status" value="1"/>
</dbReference>
<dbReference type="InterPro" id="IPR058792">
    <property type="entry name" value="Beta-barrel_RND_2"/>
</dbReference>
<dbReference type="Gene3D" id="2.40.30.170">
    <property type="match status" value="1"/>
</dbReference>